<dbReference type="Proteomes" id="UP000290218">
    <property type="component" value="Unassembled WGS sequence"/>
</dbReference>
<dbReference type="PROSITE" id="PS51257">
    <property type="entry name" value="PROKAR_LIPOPROTEIN"/>
    <property type="match status" value="1"/>
</dbReference>
<protein>
    <submittedName>
        <fullName evidence="2">Myristoyl transferase</fullName>
    </submittedName>
</protein>
<keyword evidence="3" id="KW-1185">Reference proteome</keyword>
<dbReference type="RefSeq" id="WP_129046987.1">
    <property type="nucleotide sequence ID" value="NZ_SDHX01000001.1"/>
</dbReference>
<dbReference type="Pfam" id="PF09084">
    <property type="entry name" value="NMT1"/>
    <property type="match status" value="1"/>
</dbReference>
<gene>
    <name evidence="2" type="ORF">ESB00_06965</name>
</gene>
<evidence type="ECO:0000313" key="2">
    <source>
        <dbReference type="EMBL" id="RXK55622.1"/>
    </source>
</evidence>
<dbReference type="AlphaFoldDB" id="A0A4Q1C9U9"/>
<dbReference type="OrthoDB" id="9815602at2"/>
<evidence type="ECO:0000259" key="1">
    <source>
        <dbReference type="Pfam" id="PF09084"/>
    </source>
</evidence>
<dbReference type="GO" id="GO:0016740">
    <property type="term" value="F:transferase activity"/>
    <property type="evidence" value="ECO:0007669"/>
    <property type="project" value="UniProtKB-KW"/>
</dbReference>
<dbReference type="PANTHER" id="PTHR31528:SF3">
    <property type="entry name" value="THIAMINE BIOSYNTHESIS PROTEIN HI_0357-RELATED"/>
    <property type="match status" value="1"/>
</dbReference>
<comment type="caution">
    <text evidence="2">The sequence shown here is derived from an EMBL/GenBank/DDBJ whole genome shotgun (WGS) entry which is preliminary data.</text>
</comment>
<feature type="domain" description="SsuA/THI5-like" evidence="1">
    <location>
        <begin position="48"/>
        <end position="245"/>
    </location>
</feature>
<reference evidence="2 3" key="1">
    <citation type="submission" date="2019-01" db="EMBL/GenBank/DDBJ databases">
        <title>Lacunisphaera sp. strain TWA-58.</title>
        <authorList>
            <person name="Chen W.-M."/>
        </authorList>
    </citation>
    <scope>NUCLEOTIDE SEQUENCE [LARGE SCALE GENOMIC DNA]</scope>
    <source>
        <strain evidence="2 3">TWA-58</strain>
    </source>
</reference>
<dbReference type="SUPFAM" id="SSF53850">
    <property type="entry name" value="Periplasmic binding protein-like II"/>
    <property type="match status" value="1"/>
</dbReference>
<dbReference type="EMBL" id="SDHX01000001">
    <property type="protein sequence ID" value="RXK55622.1"/>
    <property type="molecule type" value="Genomic_DNA"/>
</dbReference>
<dbReference type="InterPro" id="IPR027939">
    <property type="entry name" value="NMT1/THI5"/>
</dbReference>
<dbReference type="Gene3D" id="3.40.190.10">
    <property type="entry name" value="Periplasmic binding protein-like II"/>
    <property type="match status" value="2"/>
</dbReference>
<proteinExistence type="predicted"/>
<accession>A0A4Q1C9U9</accession>
<dbReference type="InterPro" id="IPR015168">
    <property type="entry name" value="SsuA/THI5"/>
</dbReference>
<evidence type="ECO:0000313" key="3">
    <source>
        <dbReference type="Proteomes" id="UP000290218"/>
    </source>
</evidence>
<dbReference type="GO" id="GO:0009228">
    <property type="term" value="P:thiamine biosynthetic process"/>
    <property type="evidence" value="ECO:0007669"/>
    <property type="project" value="InterPro"/>
</dbReference>
<name>A0A4Q1C9U9_9BACT</name>
<dbReference type="PANTHER" id="PTHR31528">
    <property type="entry name" value="4-AMINO-5-HYDROXYMETHYL-2-METHYLPYRIMIDINE PHOSPHATE SYNTHASE THI11-RELATED"/>
    <property type="match status" value="1"/>
</dbReference>
<sequence>MKPSIPRLLLVLPVVIFLAGCGKQEPVAPLHTENELVKIRFQTDWFPQPEHGGYYQALAKGYYAEEGLDVEILPGGPNAQMKQLVALGEADLGMTNGDDVIVAIARGLPIQMVAAEMQRDPQGILFHNSHPLRNLEGLQGRTLMAGSVSTWLDVVRKKLGVEFNQMPLVGDLARFMNDPTLLQQCFVTNEPFFARQRGAEVGALLIANDTYEPYRVIFAGRLFLAENPVAVEKFVRASLRGWVDYLSGDPTPGNQAIAKLRNDLSPEFMAYSIKAMNDYKLVLGDPAKGEFAGLLTAARLQKQITLLQELGLLDKPVTVEDVATFEFIPHSANP</sequence>
<organism evidence="2 3">
    <name type="scientific">Oleiharenicola lentus</name>
    <dbReference type="NCBI Taxonomy" id="2508720"/>
    <lineage>
        <taxon>Bacteria</taxon>
        <taxon>Pseudomonadati</taxon>
        <taxon>Verrucomicrobiota</taxon>
        <taxon>Opitutia</taxon>
        <taxon>Opitutales</taxon>
        <taxon>Opitutaceae</taxon>
        <taxon>Oleiharenicola</taxon>
    </lineage>
</organism>
<keyword evidence="2" id="KW-0808">Transferase</keyword>